<name>A0A6A5VJM2_9PLEO</name>
<keyword evidence="2" id="KW-1185">Reference proteome</keyword>
<sequence>MQEKKRLDKWLRCLLLYGAWRTAFQQGVFGFSVQNPFLFWFVVIAIKDCCSSGETYLQEARRQGSYELADESAAYLAARVDMTIC</sequence>
<dbReference type="EMBL" id="ML976665">
    <property type="protein sequence ID" value="KAF1976850.1"/>
    <property type="molecule type" value="Genomic_DNA"/>
</dbReference>
<proteinExistence type="predicted"/>
<reference evidence="1" key="1">
    <citation type="journal article" date="2020" name="Stud. Mycol.">
        <title>101 Dothideomycetes genomes: a test case for predicting lifestyles and emergence of pathogens.</title>
        <authorList>
            <person name="Haridas S."/>
            <person name="Albert R."/>
            <person name="Binder M."/>
            <person name="Bloem J."/>
            <person name="Labutti K."/>
            <person name="Salamov A."/>
            <person name="Andreopoulos B."/>
            <person name="Baker S."/>
            <person name="Barry K."/>
            <person name="Bills G."/>
            <person name="Bluhm B."/>
            <person name="Cannon C."/>
            <person name="Castanera R."/>
            <person name="Culley D."/>
            <person name="Daum C."/>
            <person name="Ezra D."/>
            <person name="Gonzalez J."/>
            <person name="Henrissat B."/>
            <person name="Kuo A."/>
            <person name="Liang C."/>
            <person name="Lipzen A."/>
            <person name="Lutzoni F."/>
            <person name="Magnuson J."/>
            <person name="Mondo S."/>
            <person name="Nolan M."/>
            <person name="Ohm R."/>
            <person name="Pangilinan J."/>
            <person name="Park H.-J."/>
            <person name="Ramirez L."/>
            <person name="Alfaro M."/>
            <person name="Sun H."/>
            <person name="Tritt A."/>
            <person name="Yoshinaga Y."/>
            <person name="Zwiers L.-H."/>
            <person name="Turgeon B."/>
            <person name="Goodwin S."/>
            <person name="Spatafora J."/>
            <person name="Crous P."/>
            <person name="Grigoriev I."/>
        </authorList>
    </citation>
    <scope>NUCLEOTIDE SEQUENCE</scope>
    <source>
        <strain evidence="1">CBS 107.79</strain>
    </source>
</reference>
<accession>A0A6A5VJM2</accession>
<organism evidence="1 2">
    <name type="scientific">Bimuria novae-zelandiae CBS 107.79</name>
    <dbReference type="NCBI Taxonomy" id="1447943"/>
    <lineage>
        <taxon>Eukaryota</taxon>
        <taxon>Fungi</taxon>
        <taxon>Dikarya</taxon>
        <taxon>Ascomycota</taxon>
        <taxon>Pezizomycotina</taxon>
        <taxon>Dothideomycetes</taxon>
        <taxon>Pleosporomycetidae</taxon>
        <taxon>Pleosporales</taxon>
        <taxon>Massarineae</taxon>
        <taxon>Didymosphaeriaceae</taxon>
        <taxon>Bimuria</taxon>
    </lineage>
</organism>
<dbReference type="AlphaFoldDB" id="A0A6A5VJM2"/>
<evidence type="ECO:0000313" key="1">
    <source>
        <dbReference type="EMBL" id="KAF1976850.1"/>
    </source>
</evidence>
<gene>
    <name evidence="1" type="ORF">BU23DRAFT_551283</name>
</gene>
<evidence type="ECO:0000313" key="2">
    <source>
        <dbReference type="Proteomes" id="UP000800036"/>
    </source>
</evidence>
<protein>
    <submittedName>
        <fullName evidence="1">Uncharacterized protein</fullName>
    </submittedName>
</protein>
<dbReference type="Proteomes" id="UP000800036">
    <property type="component" value="Unassembled WGS sequence"/>
</dbReference>